<dbReference type="SUPFAM" id="SSF50370">
    <property type="entry name" value="Ricin B-like lectins"/>
    <property type="match status" value="1"/>
</dbReference>
<protein>
    <submittedName>
        <fullName evidence="1">Uncharacterized protein</fullName>
    </submittedName>
</protein>
<gene>
    <name evidence="1" type="ORF">HK103_001475</name>
</gene>
<proteinExistence type="predicted"/>
<comment type="caution">
    <text evidence="1">The sequence shown here is derived from an EMBL/GenBank/DDBJ whole genome shotgun (WGS) entry which is preliminary data.</text>
</comment>
<dbReference type="AlphaFoldDB" id="A0AAD5Y9V5"/>
<reference evidence="1" key="1">
    <citation type="submission" date="2020-05" db="EMBL/GenBank/DDBJ databases">
        <title>Phylogenomic resolution of chytrid fungi.</title>
        <authorList>
            <person name="Stajich J.E."/>
            <person name="Amses K."/>
            <person name="Simmons R."/>
            <person name="Seto K."/>
            <person name="Myers J."/>
            <person name="Bonds A."/>
            <person name="Quandt C.A."/>
            <person name="Barry K."/>
            <person name="Liu P."/>
            <person name="Grigoriev I."/>
            <person name="Longcore J.E."/>
            <person name="James T.Y."/>
        </authorList>
    </citation>
    <scope>NUCLEOTIDE SEQUENCE</scope>
    <source>
        <strain evidence="1">PLAUS21</strain>
    </source>
</reference>
<keyword evidence="2" id="KW-1185">Reference proteome</keyword>
<dbReference type="EMBL" id="JADGKB010000014">
    <property type="protein sequence ID" value="KAJ3259965.1"/>
    <property type="molecule type" value="Genomic_DNA"/>
</dbReference>
<evidence type="ECO:0000313" key="2">
    <source>
        <dbReference type="Proteomes" id="UP001210925"/>
    </source>
</evidence>
<sequence>MSFQIVQIQQVSSGLCLGVDQPTAFLNTPTMVYAACPEATFYNLTTTNNVNYNISPIGKPTSCVDTFEHIVTAEVITSNPDKNPFFNACPSFFWQLTESNGVYNIFAIDENTDLPICLDSKDAKIGGPAYVFNCNSTSTSTSPTLNFKITTIATA</sequence>
<evidence type="ECO:0000313" key="1">
    <source>
        <dbReference type="EMBL" id="KAJ3259965.1"/>
    </source>
</evidence>
<dbReference type="InterPro" id="IPR035992">
    <property type="entry name" value="Ricin_B-like_lectins"/>
</dbReference>
<accession>A0AAD5Y9V5</accession>
<dbReference type="Proteomes" id="UP001210925">
    <property type="component" value="Unassembled WGS sequence"/>
</dbReference>
<organism evidence="1 2">
    <name type="scientific">Boothiomyces macroporosus</name>
    <dbReference type="NCBI Taxonomy" id="261099"/>
    <lineage>
        <taxon>Eukaryota</taxon>
        <taxon>Fungi</taxon>
        <taxon>Fungi incertae sedis</taxon>
        <taxon>Chytridiomycota</taxon>
        <taxon>Chytridiomycota incertae sedis</taxon>
        <taxon>Chytridiomycetes</taxon>
        <taxon>Rhizophydiales</taxon>
        <taxon>Terramycetaceae</taxon>
        <taxon>Boothiomyces</taxon>
    </lineage>
</organism>
<name>A0AAD5Y9V5_9FUNG</name>